<accession>A0ABQ5H3H5</accession>
<keyword evidence="2" id="KW-1185">Reference proteome</keyword>
<reference evidence="1" key="1">
    <citation type="journal article" date="2022" name="Int. J. Mol. Sci.">
        <title>Draft Genome of Tanacetum Coccineum: Genomic Comparison of Closely Related Tanacetum-Family Plants.</title>
        <authorList>
            <person name="Yamashiro T."/>
            <person name="Shiraishi A."/>
            <person name="Nakayama K."/>
            <person name="Satake H."/>
        </authorList>
    </citation>
    <scope>NUCLEOTIDE SEQUENCE</scope>
</reference>
<dbReference type="EMBL" id="BQNB010019166">
    <property type="protein sequence ID" value="GJT82427.1"/>
    <property type="molecule type" value="Genomic_DNA"/>
</dbReference>
<comment type="caution">
    <text evidence="1">The sequence shown here is derived from an EMBL/GenBank/DDBJ whole genome shotgun (WGS) entry which is preliminary data.</text>
</comment>
<sequence length="136" mass="14939">MKNVWSKQPEFKRSNGFHNWYQSLVALDLGSTRKVLDGSFVIRDDDAYGSPLATDQRYKSTSDVKHIGACDEVSLNNVVAACSNSYKLIFLTSSCDCLLAAKMIRYAATGRLYAAKCCSNTSVINTAIDNTTAGHR</sequence>
<dbReference type="Proteomes" id="UP001151760">
    <property type="component" value="Unassembled WGS sequence"/>
</dbReference>
<evidence type="ECO:0000313" key="1">
    <source>
        <dbReference type="EMBL" id="GJT82427.1"/>
    </source>
</evidence>
<protein>
    <submittedName>
        <fullName evidence="1">Uncharacterized protein</fullName>
    </submittedName>
</protein>
<gene>
    <name evidence="1" type="ORF">Tco_1056769</name>
</gene>
<name>A0ABQ5H3H5_9ASTR</name>
<reference evidence="1" key="2">
    <citation type="submission" date="2022-01" db="EMBL/GenBank/DDBJ databases">
        <authorList>
            <person name="Yamashiro T."/>
            <person name="Shiraishi A."/>
            <person name="Satake H."/>
            <person name="Nakayama K."/>
        </authorList>
    </citation>
    <scope>NUCLEOTIDE SEQUENCE</scope>
</reference>
<organism evidence="1 2">
    <name type="scientific">Tanacetum coccineum</name>
    <dbReference type="NCBI Taxonomy" id="301880"/>
    <lineage>
        <taxon>Eukaryota</taxon>
        <taxon>Viridiplantae</taxon>
        <taxon>Streptophyta</taxon>
        <taxon>Embryophyta</taxon>
        <taxon>Tracheophyta</taxon>
        <taxon>Spermatophyta</taxon>
        <taxon>Magnoliopsida</taxon>
        <taxon>eudicotyledons</taxon>
        <taxon>Gunneridae</taxon>
        <taxon>Pentapetalae</taxon>
        <taxon>asterids</taxon>
        <taxon>campanulids</taxon>
        <taxon>Asterales</taxon>
        <taxon>Asteraceae</taxon>
        <taxon>Asteroideae</taxon>
        <taxon>Anthemideae</taxon>
        <taxon>Anthemidinae</taxon>
        <taxon>Tanacetum</taxon>
    </lineage>
</organism>
<evidence type="ECO:0000313" key="2">
    <source>
        <dbReference type="Proteomes" id="UP001151760"/>
    </source>
</evidence>
<proteinExistence type="predicted"/>